<feature type="compositionally biased region" description="Basic residues" evidence="1">
    <location>
        <begin position="208"/>
        <end position="221"/>
    </location>
</feature>
<dbReference type="EMBL" id="VSSQ01016025">
    <property type="protein sequence ID" value="MPM56975.1"/>
    <property type="molecule type" value="Genomic_DNA"/>
</dbReference>
<organism evidence="2">
    <name type="scientific">bioreactor metagenome</name>
    <dbReference type="NCBI Taxonomy" id="1076179"/>
    <lineage>
        <taxon>unclassified sequences</taxon>
        <taxon>metagenomes</taxon>
        <taxon>ecological metagenomes</taxon>
    </lineage>
</organism>
<proteinExistence type="predicted"/>
<name>A0A645AUP5_9ZZZZ</name>
<feature type="region of interest" description="Disordered" evidence="1">
    <location>
        <begin position="192"/>
        <end position="221"/>
    </location>
</feature>
<comment type="caution">
    <text evidence="2">The sequence shown here is derived from an EMBL/GenBank/DDBJ whole genome shotgun (WGS) entry which is preliminary data.</text>
</comment>
<dbReference type="AlphaFoldDB" id="A0A645AUP5"/>
<accession>A0A645AUP5</accession>
<gene>
    <name evidence="2" type="ORF">SDC9_103792</name>
</gene>
<reference evidence="2" key="1">
    <citation type="submission" date="2019-08" db="EMBL/GenBank/DDBJ databases">
        <authorList>
            <person name="Kucharzyk K."/>
            <person name="Murdoch R.W."/>
            <person name="Higgins S."/>
            <person name="Loffler F."/>
        </authorList>
    </citation>
    <scope>NUCLEOTIDE SEQUENCE</scope>
</reference>
<sequence length="463" mass="50611">MYLRCGVLLGGVRNQQHRISRRQRGKRRERLGGIQRSHSGRIHQAQSALEELAWQRDLGGHNMPLVSRIPLLRNILGKIVDLNGLFDDLHGFWLGLVGASDHPRCRLCTVADRGRHAGRDIIVDRAHRCVHQRIDQLALALFELSDNDDPHVRILESGASLNQPLHKICPAGDRGESAGALHEFEQLAPPRNSRLSRGLRGISDGRRAGHRPPRHRSRSVRMRAACPSLIGHACSSQSVLYVTQSNDAEHPQARPPGKPGCECHLVRSEIDLALATGGAGAWAEDIAAVGPLEAVLVGSIDLAGERILDCERVFDINIHVRRLIIERIVDVKIEVVLLGEIVERIVDAHIDVGVADIDIVSEDLRHGIVDVHIATRGDRIVTEGDTCALPENLHDVGIAEAVTCRDDLVDRLIELQRARIYVNVDLGIAAAEALACSSEKSATGQSTEIQVLEAGVVLAHSDS</sequence>
<protein>
    <submittedName>
        <fullName evidence="2">Uncharacterized protein</fullName>
    </submittedName>
</protein>
<evidence type="ECO:0000256" key="1">
    <source>
        <dbReference type="SAM" id="MobiDB-lite"/>
    </source>
</evidence>
<evidence type="ECO:0000313" key="2">
    <source>
        <dbReference type="EMBL" id="MPM56975.1"/>
    </source>
</evidence>